<organism evidence="2 3">
    <name type="scientific">Schizophyllum amplum</name>
    <dbReference type="NCBI Taxonomy" id="97359"/>
    <lineage>
        <taxon>Eukaryota</taxon>
        <taxon>Fungi</taxon>
        <taxon>Dikarya</taxon>
        <taxon>Basidiomycota</taxon>
        <taxon>Agaricomycotina</taxon>
        <taxon>Agaricomycetes</taxon>
        <taxon>Agaricomycetidae</taxon>
        <taxon>Agaricales</taxon>
        <taxon>Schizophyllaceae</taxon>
        <taxon>Schizophyllum</taxon>
    </lineage>
</organism>
<name>A0A550BYG1_9AGAR</name>
<comment type="caution">
    <text evidence="2">The sequence shown here is derived from an EMBL/GenBank/DDBJ whole genome shotgun (WGS) entry which is preliminary data.</text>
</comment>
<evidence type="ECO:0000256" key="1">
    <source>
        <dbReference type="SAM" id="MobiDB-lite"/>
    </source>
</evidence>
<proteinExistence type="predicted"/>
<feature type="compositionally biased region" description="Basic residues" evidence="1">
    <location>
        <begin position="96"/>
        <end position="107"/>
    </location>
</feature>
<dbReference type="EMBL" id="VDMD01000045">
    <property type="protein sequence ID" value="TRM57567.1"/>
    <property type="molecule type" value="Genomic_DNA"/>
</dbReference>
<gene>
    <name evidence="2" type="ORF">BD626DRAFT_514316</name>
</gene>
<reference evidence="2 3" key="1">
    <citation type="journal article" date="2019" name="New Phytol.">
        <title>Comparative genomics reveals unique wood-decay strategies and fruiting body development in the Schizophyllaceae.</title>
        <authorList>
            <person name="Almasi E."/>
            <person name="Sahu N."/>
            <person name="Krizsan K."/>
            <person name="Balint B."/>
            <person name="Kovacs G.M."/>
            <person name="Kiss B."/>
            <person name="Cseklye J."/>
            <person name="Drula E."/>
            <person name="Henrissat B."/>
            <person name="Nagy I."/>
            <person name="Chovatia M."/>
            <person name="Adam C."/>
            <person name="LaButti K."/>
            <person name="Lipzen A."/>
            <person name="Riley R."/>
            <person name="Grigoriev I.V."/>
            <person name="Nagy L.G."/>
        </authorList>
    </citation>
    <scope>NUCLEOTIDE SEQUENCE [LARGE SCALE GENOMIC DNA]</scope>
    <source>
        <strain evidence="2 3">NL-1724</strain>
    </source>
</reference>
<sequence>MSMTALRSLVRAPRPAARCLSFSATPRATPWFVDDEPVRRPRLEVAEDAPSVPDAAPAPLKALRQTLVQSPHLDRASVFVAQQGELQPEPAVAHPRERRHGARRRRGGNYSGETLYDDAGGLWDWIMLAQVKEGTENRGGIEAVVRDVRRTLSSMDPPIALPLNQKRGTYNGWAMIDAGSFAVHIMSKPIRDKFFGSALARLKH</sequence>
<evidence type="ECO:0000313" key="2">
    <source>
        <dbReference type="EMBL" id="TRM57567.1"/>
    </source>
</evidence>
<evidence type="ECO:0000313" key="3">
    <source>
        <dbReference type="Proteomes" id="UP000320762"/>
    </source>
</evidence>
<dbReference type="STRING" id="97359.A0A550BYG1"/>
<dbReference type="AlphaFoldDB" id="A0A550BYG1"/>
<accession>A0A550BYG1</accession>
<keyword evidence="3" id="KW-1185">Reference proteome</keyword>
<dbReference type="OrthoDB" id="21330at2759"/>
<feature type="region of interest" description="Disordered" evidence="1">
    <location>
        <begin position="84"/>
        <end position="107"/>
    </location>
</feature>
<dbReference type="Proteomes" id="UP000320762">
    <property type="component" value="Unassembled WGS sequence"/>
</dbReference>
<protein>
    <submittedName>
        <fullName evidence="2">Uncharacterized protein</fullName>
    </submittedName>
</protein>